<evidence type="ECO:0000313" key="1">
    <source>
        <dbReference type="EMBL" id="OQE15046.1"/>
    </source>
</evidence>
<dbReference type="EMBL" id="MLQL01000034">
    <property type="protein sequence ID" value="OQE15046.1"/>
    <property type="molecule type" value="Genomic_DNA"/>
</dbReference>
<dbReference type="AlphaFoldDB" id="A0A1V6SM56"/>
<organism evidence="1 2">
    <name type="scientific">Penicillium flavigenum</name>
    <dbReference type="NCBI Taxonomy" id="254877"/>
    <lineage>
        <taxon>Eukaryota</taxon>
        <taxon>Fungi</taxon>
        <taxon>Dikarya</taxon>
        <taxon>Ascomycota</taxon>
        <taxon>Pezizomycotina</taxon>
        <taxon>Eurotiomycetes</taxon>
        <taxon>Eurotiomycetidae</taxon>
        <taxon>Eurotiales</taxon>
        <taxon>Aspergillaceae</taxon>
        <taxon>Penicillium</taxon>
    </lineage>
</organism>
<accession>A0A1V6SM56</accession>
<name>A0A1V6SM56_9EURO</name>
<evidence type="ECO:0008006" key="3">
    <source>
        <dbReference type="Google" id="ProtNLM"/>
    </source>
</evidence>
<proteinExistence type="predicted"/>
<reference evidence="2" key="1">
    <citation type="journal article" date="2017" name="Nat. Microbiol.">
        <title>Global analysis of biosynthetic gene clusters reveals vast potential of secondary metabolite production in Penicillium species.</title>
        <authorList>
            <person name="Nielsen J.C."/>
            <person name="Grijseels S."/>
            <person name="Prigent S."/>
            <person name="Ji B."/>
            <person name="Dainat J."/>
            <person name="Nielsen K.F."/>
            <person name="Frisvad J.C."/>
            <person name="Workman M."/>
            <person name="Nielsen J."/>
        </authorList>
    </citation>
    <scope>NUCLEOTIDE SEQUENCE [LARGE SCALE GENOMIC DNA]</scope>
    <source>
        <strain evidence="2">IBT 14082</strain>
    </source>
</reference>
<protein>
    <recommendedName>
        <fullName evidence="3">Pheromone</fullName>
    </recommendedName>
</protein>
<sequence length="167" mass="17975">MSDDTDLHEYINLIAVRRLEYLFSRHLHHRAFSVSVLQSSNQLANFKPPVSPPTITMKFTSVVVAVIAAGTVQAAALAPSGTLPKWCGHIGQGCKRTTDASLDVKRSADALAEAMAGGLPLVLQKWCGHIGQGCYKAKRAADAVDEVKRTSDALARAFAALEEEDDE</sequence>
<gene>
    <name evidence="1" type="ORF">PENFLA_c034G04914</name>
</gene>
<dbReference type="STRING" id="254877.A0A1V6SM56"/>
<evidence type="ECO:0000313" key="2">
    <source>
        <dbReference type="Proteomes" id="UP000191342"/>
    </source>
</evidence>
<keyword evidence="2" id="KW-1185">Reference proteome</keyword>
<dbReference type="OrthoDB" id="3641074at2759"/>
<dbReference type="Proteomes" id="UP000191342">
    <property type="component" value="Unassembled WGS sequence"/>
</dbReference>
<comment type="caution">
    <text evidence="1">The sequence shown here is derived from an EMBL/GenBank/DDBJ whole genome shotgun (WGS) entry which is preliminary data.</text>
</comment>